<comment type="caution">
    <text evidence="1">The sequence shown here is derived from an EMBL/GenBank/DDBJ whole genome shotgun (WGS) entry which is preliminary data.</text>
</comment>
<gene>
    <name evidence="1" type="ORF">G3R48_16370</name>
</gene>
<keyword evidence="2" id="KW-1185">Reference proteome</keyword>
<dbReference type="NCBIfam" id="TIGR03509">
    <property type="entry name" value="OMP_MtrB_PioB"/>
    <property type="match status" value="1"/>
</dbReference>
<accession>A0ABS5I693</accession>
<dbReference type="EMBL" id="JAAIKR010000022">
    <property type="protein sequence ID" value="MBR9729547.1"/>
    <property type="molecule type" value="Genomic_DNA"/>
</dbReference>
<dbReference type="Proteomes" id="UP000811844">
    <property type="component" value="Unassembled WGS sequence"/>
</dbReference>
<organism evidence="1 2">
    <name type="scientific">Shewanella intestini</name>
    <dbReference type="NCBI Taxonomy" id="2017544"/>
    <lineage>
        <taxon>Bacteria</taxon>
        <taxon>Pseudomonadati</taxon>
        <taxon>Pseudomonadota</taxon>
        <taxon>Gammaproteobacteria</taxon>
        <taxon>Alteromonadales</taxon>
        <taxon>Shewanellaceae</taxon>
        <taxon>Shewanella</taxon>
    </lineage>
</organism>
<sequence length="499" mass="56226">VGFGFEYNHDIYGAFVKYSQEDKTGTQSSSLVASNLMNFGLPIDSRTQQVNAGVNLSGDNWTTQLSYLGSYYENNINNISFNSYSDNALVTTPDNQAQQVALSGQYQFDRTIMSGRVVAGRMEQNIDFVNVSGVPIQSWDGDIETFDSHFAMTSMLTNRLRLGGSINYSNRDNQSPTAQFLRYRVNNFTGALNQRLPQDITKTTYKINSSYHIASGYRLLAGVDRKEVERSNSDREKTHDDSVWMKLNVNAFDSFNAKVKLQHANRSGSKYQAYQYTLPGNNPLLRKYYLADRSRNAVEFTLGQAPASWVNMDLSTRYAKDDYSHTQIGLKDSIEYAYNMNINLDLSKHINGYVSGGQQWIYSNQGGSQSFTTMDWKTHTEDQFINAGAGVSYSGLMQDKLTLGLDYLFSHSNSDVDVISYTPQTAGDYYSDTHNASAYANYTISPQMAVKLTYRYERYVDTDSAQVGINDIAGMTTLGDINHNYNAHQVMVSFNYKLR</sequence>
<protein>
    <submittedName>
        <fullName evidence="1">MtrB/PioB family decaheme-associated outer membrane protein</fullName>
    </submittedName>
</protein>
<evidence type="ECO:0000313" key="1">
    <source>
        <dbReference type="EMBL" id="MBR9729547.1"/>
    </source>
</evidence>
<evidence type="ECO:0000313" key="2">
    <source>
        <dbReference type="Proteomes" id="UP000811844"/>
    </source>
</evidence>
<feature type="non-terminal residue" evidence="1">
    <location>
        <position position="1"/>
    </location>
</feature>
<dbReference type="RefSeq" id="WP_212593405.1">
    <property type="nucleotide sequence ID" value="NZ_JAAIKR010000022.1"/>
</dbReference>
<dbReference type="Pfam" id="PF11854">
    <property type="entry name" value="MtrB_PioB"/>
    <property type="match status" value="1"/>
</dbReference>
<reference evidence="1 2" key="1">
    <citation type="submission" date="2020-02" db="EMBL/GenBank/DDBJ databases">
        <title>Shewanella WXL01 sp. nov., a marine bacterium isolated from green algae in Luhuitou Fringing Reef (Northern South China Sea).</title>
        <authorList>
            <person name="Wang X."/>
        </authorList>
    </citation>
    <scope>NUCLEOTIDE SEQUENCE [LARGE SCALE GENOMIC DNA]</scope>
    <source>
        <strain evidence="1 2">MCCC 1A01895</strain>
    </source>
</reference>
<proteinExistence type="predicted"/>
<dbReference type="InterPro" id="IPR020016">
    <property type="entry name" value="Decahaem-assoc_OM_MtrB/PioB"/>
</dbReference>
<name>A0ABS5I693_9GAMM</name>